<evidence type="ECO:0000256" key="1">
    <source>
        <dbReference type="SAM" id="SignalP"/>
    </source>
</evidence>
<evidence type="ECO:0000313" key="3">
    <source>
        <dbReference type="Proteomes" id="UP001158576"/>
    </source>
</evidence>
<organism evidence="2 3">
    <name type="scientific">Oikopleura dioica</name>
    <name type="common">Tunicate</name>
    <dbReference type="NCBI Taxonomy" id="34765"/>
    <lineage>
        <taxon>Eukaryota</taxon>
        <taxon>Metazoa</taxon>
        <taxon>Chordata</taxon>
        <taxon>Tunicata</taxon>
        <taxon>Appendicularia</taxon>
        <taxon>Copelata</taxon>
        <taxon>Oikopleuridae</taxon>
        <taxon>Oikopleura</taxon>
    </lineage>
</organism>
<feature type="chain" id="PRO_5047159661" evidence="1">
    <location>
        <begin position="19"/>
        <end position="477"/>
    </location>
</feature>
<sequence length="477" mass="54129">MIVLQVLLIFQGILKVDSSKDADEPCPDADIQVECIGLCRAEYNRCRLLCETEYCQSICDREYQNCRDYCPCGEKCKEGCVNCEHPMCPEIPCDDPCEGRENCETFIDDCAINPSRENLITTVIASVNHVTSVDVLCTHVESSTGMNFVHMTNMAMSGNAGQRFFALYRQPDCQSISLSFAYPEICKFFSQADDFECVPGEWNTFKLEQRQDENDPALTNIVVSIDDTIVAERVAATHRVLKGDELNVYASNKWNDAAVDYSIRNFFYQTFDEINYEPCVAVDPCEGKNDCTTFVDSCEMQPSYKNQCGRVTAEINIVVSAEVKCSHDMELGDWTNILQLTSSNLQGNPGQRFFMLLRHKDNQQLQLSVDDPSNDKLWSGSGYFDCVPGEWQTWRYERTQNSENPIMTDLSVSLDGVTVFSNSVRTDNVYANDDLDVYLSNRWHIAGSAYAVRNFYYQTSPKIHTVTDQDQNQQTKI</sequence>
<keyword evidence="1" id="KW-0732">Signal</keyword>
<feature type="signal peptide" evidence="1">
    <location>
        <begin position="1"/>
        <end position="18"/>
    </location>
</feature>
<dbReference type="Proteomes" id="UP001158576">
    <property type="component" value="Chromosome 1"/>
</dbReference>
<keyword evidence="3" id="KW-1185">Reference proteome</keyword>
<accession>A0ABN7SN98</accession>
<proteinExistence type="predicted"/>
<protein>
    <submittedName>
        <fullName evidence="2">Oidioi.mRNA.OKI2018_I69.chr1.g1554.t1.cds</fullName>
    </submittedName>
</protein>
<evidence type="ECO:0000313" key="2">
    <source>
        <dbReference type="EMBL" id="CAG5104800.1"/>
    </source>
</evidence>
<name>A0ABN7SN98_OIKDI</name>
<reference evidence="2 3" key="1">
    <citation type="submission" date="2021-04" db="EMBL/GenBank/DDBJ databases">
        <authorList>
            <person name="Bliznina A."/>
        </authorList>
    </citation>
    <scope>NUCLEOTIDE SEQUENCE [LARGE SCALE GENOMIC DNA]</scope>
</reference>
<gene>
    <name evidence="2" type="ORF">OKIOD_LOCUS10319</name>
</gene>
<dbReference type="EMBL" id="OU015566">
    <property type="protein sequence ID" value="CAG5104800.1"/>
    <property type="molecule type" value="Genomic_DNA"/>
</dbReference>